<proteinExistence type="predicted"/>
<keyword evidence="1" id="KW-0805">Transcription regulation</keyword>
<dbReference type="Pfam" id="PF12833">
    <property type="entry name" value="HTH_18"/>
    <property type="match status" value="1"/>
</dbReference>
<dbReference type="InterPro" id="IPR009057">
    <property type="entry name" value="Homeodomain-like_sf"/>
</dbReference>
<feature type="domain" description="HTH araC/xylS-type" evidence="4">
    <location>
        <begin position="190"/>
        <end position="300"/>
    </location>
</feature>
<dbReference type="Proteomes" id="UP000664317">
    <property type="component" value="Unassembled WGS sequence"/>
</dbReference>
<dbReference type="PANTHER" id="PTHR43280">
    <property type="entry name" value="ARAC-FAMILY TRANSCRIPTIONAL REGULATOR"/>
    <property type="match status" value="1"/>
</dbReference>
<evidence type="ECO:0000313" key="5">
    <source>
        <dbReference type="EMBL" id="MBN7809980.1"/>
    </source>
</evidence>
<reference evidence="5 6" key="1">
    <citation type="submission" date="2021-03" db="EMBL/GenBank/DDBJ databases">
        <title>novel species isolated from a fishpond in China.</title>
        <authorList>
            <person name="Lu H."/>
            <person name="Cai Z."/>
        </authorList>
    </citation>
    <scope>NUCLEOTIDE SEQUENCE [LARGE SCALE GENOMIC DNA]</scope>
    <source>
        <strain evidence="5 6">H41</strain>
    </source>
</reference>
<dbReference type="PANTHER" id="PTHR43280:SF32">
    <property type="entry name" value="TRANSCRIPTIONAL REGULATORY PROTEIN"/>
    <property type="match status" value="1"/>
</dbReference>
<evidence type="ECO:0000256" key="3">
    <source>
        <dbReference type="ARBA" id="ARBA00023163"/>
    </source>
</evidence>
<name>A0ABS3C1C8_9BACT</name>
<accession>A0ABS3C1C8</accession>
<organism evidence="5 6">
    <name type="scientific">Algoriphagus oliviformis</name>
    <dbReference type="NCBI Taxonomy" id="2811231"/>
    <lineage>
        <taxon>Bacteria</taxon>
        <taxon>Pseudomonadati</taxon>
        <taxon>Bacteroidota</taxon>
        <taxon>Cytophagia</taxon>
        <taxon>Cytophagales</taxon>
        <taxon>Cyclobacteriaceae</taxon>
        <taxon>Algoriphagus</taxon>
    </lineage>
</organism>
<dbReference type="InterPro" id="IPR020449">
    <property type="entry name" value="Tscrpt_reg_AraC-type_HTH"/>
</dbReference>
<dbReference type="SMART" id="SM00342">
    <property type="entry name" value="HTH_ARAC"/>
    <property type="match status" value="1"/>
</dbReference>
<evidence type="ECO:0000313" key="6">
    <source>
        <dbReference type="Proteomes" id="UP000664317"/>
    </source>
</evidence>
<dbReference type="SUPFAM" id="SSF46689">
    <property type="entry name" value="Homeodomain-like"/>
    <property type="match status" value="1"/>
</dbReference>
<sequence length="303" mass="35335">MRDLSEFYREINQEPPTALQKNVGHFNIFDVSELYRQAKGKPPMSYNRRTYHKISLIHGKNKVEYADEVIEVQEYALLFSTPRVPYHYLPQDLDQEGFFCVFTDSFLPRNGDGSGFDELPLFHSDFHPVFLLDGKQYGQLRAHFEKMNAELNSDYPFKYDLIKNYVMELIHFGQKLQPVPSQHSPQNASKRITALFLELLERQFTLESPEQKIRLRSPRDFADRLSLHVNYLNKALKESTELTTSSIINGRIAKEAQYLLKETPWNISEISASLGFEETAHFSNFFKKHTGSSPLQYRSRVLI</sequence>
<keyword evidence="3" id="KW-0804">Transcription</keyword>
<comment type="caution">
    <text evidence="5">The sequence shown here is derived from an EMBL/GenBank/DDBJ whole genome shotgun (WGS) entry which is preliminary data.</text>
</comment>
<dbReference type="PRINTS" id="PR00032">
    <property type="entry name" value="HTHARAC"/>
</dbReference>
<dbReference type="EMBL" id="JAFKCT010000001">
    <property type="protein sequence ID" value="MBN7809980.1"/>
    <property type="molecule type" value="Genomic_DNA"/>
</dbReference>
<keyword evidence="2" id="KW-0238">DNA-binding</keyword>
<dbReference type="RefSeq" id="WP_206576771.1">
    <property type="nucleotide sequence ID" value="NZ_JAFKCT010000001.1"/>
</dbReference>
<protein>
    <submittedName>
        <fullName evidence="5">Helix-turn-helix transcriptional regulator</fullName>
    </submittedName>
</protein>
<dbReference type="InterPro" id="IPR018060">
    <property type="entry name" value="HTH_AraC"/>
</dbReference>
<gene>
    <name evidence="5" type="ORF">J0A68_03370</name>
</gene>
<dbReference type="Gene3D" id="1.10.10.60">
    <property type="entry name" value="Homeodomain-like"/>
    <property type="match status" value="1"/>
</dbReference>
<keyword evidence="6" id="KW-1185">Reference proteome</keyword>
<evidence type="ECO:0000259" key="4">
    <source>
        <dbReference type="PROSITE" id="PS01124"/>
    </source>
</evidence>
<dbReference type="PROSITE" id="PS01124">
    <property type="entry name" value="HTH_ARAC_FAMILY_2"/>
    <property type="match status" value="1"/>
</dbReference>
<evidence type="ECO:0000256" key="1">
    <source>
        <dbReference type="ARBA" id="ARBA00023015"/>
    </source>
</evidence>
<evidence type="ECO:0000256" key="2">
    <source>
        <dbReference type="ARBA" id="ARBA00023125"/>
    </source>
</evidence>